<reference evidence="1 2" key="1">
    <citation type="submission" date="2022-01" db="EMBL/GenBank/DDBJ databases">
        <title>Draft genome sequence of Sabulilitoribacter multivorans KCTC 32326.</title>
        <authorList>
            <person name="Oh J.-S."/>
        </authorList>
    </citation>
    <scope>NUCLEOTIDE SEQUENCE [LARGE SCALE GENOMIC DNA]</scope>
    <source>
        <strain evidence="1 2">M-M16</strain>
    </source>
</reference>
<protein>
    <submittedName>
        <fullName evidence="1">Nuclear transport factor 2 family protein</fullName>
    </submittedName>
</protein>
<evidence type="ECO:0000313" key="2">
    <source>
        <dbReference type="Proteomes" id="UP001200022"/>
    </source>
</evidence>
<evidence type="ECO:0000313" key="1">
    <source>
        <dbReference type="EMBL" id="MCF7561820.1"/>
    </source>
</evidence>
<organism evidence="1 2">
    <name type="scientific">Flaviramulus multivorans</name>
    <dbReference type="NCBI Taxonomy" id="1304750"/>
    <lineage>
        <taxon>Bacteria</taxon>
        <taxon>Pseudomonadati</taxon>
        <taxon>Bacteroidota</taxon>
        <taxon>Flavobacteriia</taxon>
        <taxon>Flavobacteriales</taxon>
        <taxon>Flavobacteriaceae</taxon>
        <taxon>Flaviramulus</taxon>
    </lineage>
</organism>
<dbReference type="Gene3D" id="3.10.450.50">
    <property type="match status" value="1"/>
</dbReference>
<dbReference type="RefSeq" id="WP_237232553.1">
    <property type="nucleotide sequence ID" value="NZ_JAKKDV010000009.1"/>
</dbReference>
<gene>
    <name evidence="1" type="ORF">L3X39_14330</name>
</gene>
<dbReference type="EMBL" id="JAKKDV010000009">
    <property type="protein sequence ID" value="MCF7561820.1"/>
    <property type="molecule type" value="Genomic_DNA"/>
</dbReference>
<dbReference type="InterPro" id="IPR032710">
    <property type="entry name" value="NTF2-like_dom_sf"/>
</dbReference>
<dbReference type="SUPFAM" id="SSF54427">
    <property type="entry name" value="NTF2-like"/>
    <property type="match status" value="1"/>
</dbReference>
<name>A0ABS9IMJ8_9FLAO</name>
<proteinExistence type="predicted"/>
<keyword evidence="2" id="KW-1185">Reference proteome</keyword>
<dbReference type="Proteomes" id="UP001200022">
    <property type="component" value="Unassembled WGS sequence"/>
</dbReference>
<comment type="caution">
    <text evidence="1">The sequence shown here is derived from an EMBL/GenBank/DDBJ whole genome shotgun (WGS) entry which is preliminary data.</text>
</comment>
<sequence>MNKKEIAQKYLHFLEHNEIDNIITLFSKNGLVTSPVYGIKKARTFYKKLFEDTTNSKLTLKGIFEDNDSNKIAIYFNYNWTLIDNSFVEFDVVDILEFDADNKIKHLNIIYDSVITRQLVANLNK</sequence>
<accession>A0ABS9IMJ8</accession>